<protein>
    <recommendedName>
        <fullName evidence="4">diphthine methyl ester synthase</fullName>
        <ecNumber evidence="4">2.1.1.314</ecNumber>
    </recommendedName>
</protein>
<dbReference type="NCBIfam" id="TIGR00522">
    <property type="entry name" value="dph5"/>
    <property type="match status" value="1"/>
</dbReference>
<evidence type="ECO:0000256" key="3">
    <source>
        <dbReference type="ARBA" id="ARBA00006729"/>
    </source>
</evidence>
<dbReference type="InterPro" id="IPR014776">
    <property type="entry name" value="4pyrrole_Mease_sub2"/>
</dbReference>
<keyword evidence="7 9" id="KW-0949">S-adenosyl-L-methionine</keyword>
<dbReference type="PANTHER" id="PTHR10882">
    <property type="entry name" value="DIPHTHINE SYNTHASE"/>
    <property type="match status" value="1"/>
</dbReference>
<evidence type="ECO:0000256" key="4">
    <source>
        <dbReference type="ARBA" id="ARBA00011927"/>
    </source>
</evidence>
<dbReference type="Pfam" id="PF00590">
    <property type="entry name" value="TP_methylase"/>
    <property type="match status" value="1"/>
</dbReference>
<evidence type="ECO:0000313" key="11">
    <source>
        <dbReference type="EMBL" id="THD20175.1"/>
    </source>
</evidence>
<sequence>MLYIVGLGLGSAKDITVRGLETLKTCDHIYLESYTSAMADCAGGIRELTHKEVHFADREMVESGTEILNKSSSQNVAFVVIGDPLGATTHTDLILRAVQSGISYEVIHNASIMTAVGCCGVQLYNFGATVSIPFWDEFGRPESFYDKIMDNITRGLHTLCLLDIKVKERSLENILKERMIYEPPRFMTCGQAVNQLLQIIGRKCSGNEPGLTEDCLAIGMARIGRPDQCVIVSTLREFNRCFEMSDMELNDTTIGTALGGPLHSLIIPGDLHAMEEEFLAARYRCVPCCSHYLPRFFLTANQEASPDLLDKVKESFLCHKNLIRLLNPCKM</sequence>
<dbReference type="GO" id="GO:0141133">
    <property type="term" value="F:diphthine methyl ester synthase activity"/>
    <property type="evidence" value="ECO:0007669"/>
    <property type="project" value="UniProtKB-EC"/>
</dbReference>
<keyword evidence="12" id="KW-1185">Reference proteome</keyword>
<keyword evidence="5" id="KW-0489">Methyltransferase</keyword>
<accession>A0A2H1BWV7</accession>
<dbReference type="InterPro" id="IPR035996">
    <property type="entry name" value="4pyrrol_Methylase_sf"/>
</dbReference>
<dbReference type="CDD" id="cd11647">
    <property type="entry name" value="DHP5_DphB"/>
    <property type="match status" value="1"/>
</dbReference>
<feature type="binding site" evidence="9">
    <location>
        <position position="162"/>
    </location>
    <ligand>
        <name>S-adenosyl-L-methionine</name>
        <dbReference type="ChEBI" id="CHEBI:59789"/>
    </ligand>
</feature>
<evidence type="ECO:0000256" key="9">
    <source>
        <dbReference type="PIRSR" id="PIRSR036432-1"/>
    </source>
</evidence>
<dbReference type="SUPFAM" id="SSF53790">
    <property type="entry name" value="Tetrapyrrole methylase"/>
    <property type="match status" value="1"/>
</dbReference>
<dbReference type="PIRSF" id="PIRSF036432">
    <property type="entry name" value="Diphthine_synth"/>
    <property type="match status" value="1"/>
</dbReference>
<feature type="binding site" evidence="9">
    <location>
        <position position="9"/>
    </location>
    <ligand>
        <name>S-adenosyl-L-methionine</name>
        <dbReference type="ChEBI" id="CHEBI:59789"/>
    </ligand>
</feature>
<dbReference type="HAMAP" id="MF_01084">
    <property type="entry name" value="Diphthine_synth"/>
    <property type="match status" value="1"/>
</dbReference>
<dbReference type="GO" id="GO:0017183">
    <property type="term" value="P:protein histidyl modification to diphthamide"/>
    <property type="evidence" value="ECO:0007669"/>
    <property type="project" value="UniProtKB-UniPathway"/>
</dbReference>
<evidence type="ECO:0000256" key="2">
    <source>
        <dbReference type="ARBA" id="ARBA00005156"/>
    </source>
</evidence>
<comment type="function">
    <text evidence="1">S-adenosyl-L-methionine-dependent methyltransferase that catalyzes four methylations of the modified target histidine residue in translation elongation factor 2 (EF-2), to form an intermediate called diphthine methyl ester. The four successive methylation reactions represent the second step of diphthamide biosynthesis.</text>
</comment>
<organism evidence="11 12">
    <name type="scientific">Fasciola hepatica</name>
    <name type="common">Liver fluke</name>
    <dbReference type="NCBI Taxonomy" id="6192"/>
    <lineage>
        <taxon>Eukaryota</taxon>
        <taxon>Metazoa</taxon>
        <taxon>Spiralia</taxon>
        <taxon>Lophotrochozoa</taxon>
        <taxon>Platyhelminthes</taxon>
        <taxon>Trematoda</taxon>
        <taxon>Digenea</taxon>
        <taxon>Plagiorchiida</taxon>
        <taxon>Echinostomata</taxon>
        <taxon>Echinostomatoidea</taxon>
        <taxon>Fasciolidae</taxon>
        <taxon>Fasciola</taxon>
    </lineage>
</organism>
<evidence type="ECO:0000256" key="1">
    <source>
        <dbReference type="ARBA" id="ARBA00004006"/>
    </source>
</evidence>
<feature type="binding site" evidence="9">
    <location>
        <position position="86"/>
    </location>
    <ligand>
        <name>S-adenosyl-L-methionine</name>
        <dbReference type="ChEBI" id="CHEBI:59789"/>
    </ligand>
</feature>
<gene>
    <name evidence="11" type="ORF">D915_009198</name>
</gene>
<evidence type="ECO:0000256" key="8">
    <source>
        <dbReference type="ARBA" id="ARBA00048752"/>
    </source>
</evidence>
<comment type="pathway">
    <text evidence="2">Protein modification; peptidyl-diphthamide biosynthesis.</text>
</comment>
<dbReference type="InterPro" id="IPR000878">
    <property type="entry name" value="4pyrrol_Mease"/>
</dbReference>
<dbReference type="EC" id="2.1.1.314" evidence="4"/>
<reference evidence="11" key="1">
    <citation type="submission" date="2019-03" db="EMBL/GenBank/DDBJ databases">
        <title>Improved annotation for the trematode Fasciola hepatica.</title>
        <authorList>
            <person name="Choi Y.-J."/>
            <person name="Martin J."/>
            <person name="Mitreva M."/>
        </authorList>
    </citation>
    <scope>NUCLEOTIDE SEQUENCE [LARGE SCALE GENOMIC DNA]</scope>
</reference>
<evidence type="ECO:0000256" key="6">
    <source>
        <dbReference type="ARBA" id="ARBA00022679"/>
    </source>
</evidence>
<dbReference type="InterPro" id="IPR004551">
    <property type="entry name" value="Dphthn_synthase"/>
</dbReference>
<feature type="binding site" evidence="9">
    <location>
        <position position="83"/>
    </location>
    <ligand>
        <name>S-adenosyl-L-methionine</name>
        <dbReference type="ChEBI" id="CHEBI:59789"/>
    </ligand>
</feature>
<feature type="binding site" evidence="9">
    <location>
        <begin position="111"/>
        <end position="112"/>
    </location>
    <ligand>
        <name>S-adenosyl-L-methionine</name>
        <dbReference type="ChEBI" id="CHEBI:59789"/>
    </ligand>
</feature>
<comment type="caution">
    <text evidence="11">The sequence shown here is derived from an EMBL/GenBank/DDBJ whole genome shotgun (WGS) entry which is preliminary data.</text>
</comment>
<dbReference type="PANTHER" id="PTHR10882:SF0">
    <property type="entry name" value="DIPHTHINE METHYL ESTER SYNTHASE"/>
    <property type="match status" value="1"/>
</dbReference>
<comment type="catalytic activity">
    <reaction evidence="8">
        <text>2-[(3S)-amino-3-carboxypropyl]-L-histidyl-[translation elongation factor 2] + 4 S-adenosyl-L-methionine = diphthine methyl ester-[translation elongation factor 2] + 4 S-adenosyl-L-homocysteine + 3 H(+)</text>
        <dbReference type="Rhea" id="RHEA:42652"/>
        <dbReference type="Rhea" id="RHEA-COMP:9749"/>
        <dbReference type="Rhea" id="RHEA-COMP:10173"/>
        <dbReference type="ChEBI" id="CHEBI:15378"/>
        <dbReference type="ChEBI" id="CHEBI:57856"/>
        <dbReference type="ChEBI" id="CHEBI:59789"/>
        <dbReference type="ChEBI" id="CHEBI:73995"/>
        <dbReference type="ChEBI" id="CHEBI:79005"/>
        <dbReference type="EC" id="2.1.1.314"/>
    </reaction>
</comment>
<proteinExistence type="inferred from homology"/>
<dbReference type="GO" id="GO:0032259">
    <property type="term" value="P:methylation"/>
    <property type="evidence" value="ECO:0007669"/>
    <property type="project" value="UniProtKB-KW"/>
</dbReference>
<dbReference type="Proteomes" id="UP000230066">
    <property type="component" value="Unassembled WGS sequence"/>
</dbReference>
<evidence type="ECO:0000256" key="5">
    <source>
        <dbReference type="ARBA" id="ARBA00022603"/>
    </source>
</evidence>
<dbReference type="Gene3D" id="3.40.1010.10">
    <property type="entry name" value="Cobalt-precorrin-4 Transmethylase, Domain 1"/>
    <property type="match status" value="1"/>
</dbReference>
<evidence type="ECO:0000256" key="7">
    <source>
        <dbReference type="ARBA" id="ARBA00022691"/>
    </source>
</evidence>
<comment type="similarity">
    <text evidence="3">Belongs to the diphthine synthase family.</text>
</comment>
<name>A0A2H1BWV7_FASHE</name>
<evidence type="ECO:0000313" key="12">
    <source>
        <dbReference type="Proteomes" id="UP000230066"/>
    </source>
</evidence>
<keyword evidence="6" id="KW-0808">Transferase</keyword>
<evidence type="ECO:0000259" key="10">
    <source>
        <dbReference type="Pfam" id="PF00590"/>
    </source>
</evidence>
<dbReference type="UniPathway" id="UPA00559"/>
<dbReference type="AlphaFoldDB" id="A0A2H1BWV7"/>
<dbReference type="EMBL" id="JXXN02005025">
    <property type="protein sequence ID" value="THD20175.1"/>
    <property type="molecule type" value="Genomic_DNA"/>
</dbReference>
<dbReference type="Gene3D" id="3.30.950.10">
    <property type="entry name" value="Methyltransferase, Cobalt-precorrin-4 Transmethylase, Domain 2"/>
    <property type="match status" value="1"/>
</dbReference>
<dbReference type="InterPro" id="IPR014777">
    <property type="entry name" value="4pyrrole_Mease_sub1"/>
</dbReference>
<feature type="domain" description="Tetrapyrrole methylase" evidence="10">
    <location>
        <begin position="1"/>
        <end position="178"/>
    </location>
</feature>
<dbReference type="FunFam" id="3.30.950.10:FF:000004">
    <property type="entry name" value="Diphthine synthase putative"/>
    <property type="match status" value="1"/>
</dbReference>